<organism evidence="9 10">
    <name type="scientific">Vicia faba</name>
    <name type="common">Broad bean</name>
    <name type="synonym">Faba vulgaris</name>
    <dbReference type="NCBI Taxonomy" id="3906"/>
    <lineage>
        <taxon>Eukaryota</taxon>
        <taxon>Viridiplantae</taxon>
        <taxon>Streptophyta</taxon>
        <taxon>Embryophyta</taxon>
        <taxon>Tracheophyta</taxon>
        <taxon>Spermatophyta</taxon>
        <taxon>Magnoliopsida</taxon>
        <taxon>eudicotyledons</taxon>
        <taxon>Gunneridae</taxon>
        <taxon>Pentapetalae</taxon>
        <taxon>rosids</taxon>
        <taxon>fabids</taxon>
        <taxon>Fabales</taxon>
        <taxon>Fabaceae</taxon>
        <taxon>Papilionoideae</taxon>
        <taxon>50 kb inversion clade</taxon>
        <taxon>NPAAA clade</taxon>
        <taxon>Hologalegina</taxon>
        <taxon>IRL clade</taxon>
        <taxon>Fabeae</taxon>
        <taxon>Vicia</taxon>
    </lineage>
</organism>
<evidence type="ECO:0000256" key="6">
    <source>
        <dbReference type="ARBA" id="ARBA00023136"/>
    </source>
</evidence>
<dbReference type="Proteomes" id="UP001157006">
    <property type="component" value="Chromosome 2"/>
</dbReference>
<dbReference type="InterPro" id="IPR036259">
    <property type="entry name" value="MFS_trans_sf"/>
</dbReference>
<accession>A0AAV0ZEY0</accession>
<evidence type="ECO:0000256" key="2">
    <source>
        <dbReference type="ARBA" id="ARBA00007015"/>
    </source>
</evidence>
<feature type="transmembrane region" description="Helical" evidence="8">
    <location>
        <begin position="328"/>
        <end position="346"/>
    </location>
</feature>
<dbReference type="Pfam" id="PF03092">
    <property type="entry name" value="BT1"/>
    <property type="match status" value="1"/>
</dbReference>
<evidence type="ECO:0000256" key="4">
    <source>
        <dbReference type="ARBA" id="ARBA00022692"/>
    </source>
</evidence>
<evidence type="ECO:0000256" key="3">
    <source>
        <dbReference type="ARBA" id="ARBA00022448"/>
    </source>
</evidence>
<dbReference type="GO" id="GO:0016020">
    <property type="term" value="C:membrane"/>
    <property type="evidence" value="ECO:0007669"/>
    <property type="project" value="UniProtKB-SubCell"/>
</dbReference>
<dbReference type="AlphaFoldDB" id="A0AAV0ZEY0"/>
<comment type="similarity">
    <text evidence="2">Belongs to the major facilitator superfamily. Folate-biopterin transporter (TC 2.A.71) family.</text>
</comment>
<dbReference type="NCBIfam" id="TIGR00788">
    <property type="entry name" value="fbt"/>
    <property type="match status" value="1"/>
</dbReference>
<feature type="transmembrane region" description="Helical" evidence="8">
    <location>
        <begin position="238"/>
        <end position="259"/>
    </location>
</feature>
<feature type="transmembrane region" description="Helical" evidence="8">
    <location>
        <begin position="197"/>
        <end position="218"/>
    </location>
</feature>
<reference evidence="9 10" key="1">
    <citation type="submission" date="2023-01" db="EMBL/GenBank/DDBJ databases">
        <authorList>
            <person name="Kreplak J."/>
        </authorList>
    </citation>
    <scope>NUCLEOTIDE SEQUENCE [LARGE SCALE GENOMIC DNA]</scope>
</reference>
<feature type="transmembrane region" description="Helical" evidence="8">
    <location>
        <begin position="429"/>
        <end position="449"/>
    </location>
</feature>
<evidence type="ECO:0000313" key="9">
    <source>
        <dbReference type="EMBL" id="CAI8595818.1"/>
    </source>
</evidence>
<evidence type="ECO:0008006" key="11">
    <source>
        <dbReference type="Google" id="ProtNLM"/>
    </source>
</evidence>
<keyword evidence="10" id="KW-1185">Reference proteome</keyword>
<keyword evidence="6 8" id="KW-0472">Membrane</keyword>
<keyword evidence="5 8" id="KW-1133">Transmembrane helix</keyword>
<evidence type="ECO:0000256" key="7">
    <source>
        <dbReference type="SAM" id="MobiDB-lite"/>
    </source>
</evidence>
<gene>
    <name evidence="9" type="ORF">VFH_II004040</name>
</gene>
<keyword evidence="4 8" id="KW-0812">Transmembrane</keyword>
<keyword evidence="3" id="KW-0813">Transport</keyword>
<evidence type="ECO:0000256" key="1">
    <source>
        <dbReference type="ARBA" id="ARBA00004141"/>
    </source>
</evidence>
<dbReference type="PANTHER" id="PTHR31585:SF12">
    <property type="entry name" value="FOLATE-BIOPTERIN TRANSPORTER 9, CHLOROPLASTIC-RELATED"/>
    <property type="match status" value="1"/>
</dbReference>
<feature type="transmembrane region" description="Helical" evidence="8">
    <location>
        <begin position="390"/>
        <end position="409"/>
    </location>
</feature>
<feature type="region of interest" description="Disordered" evidence="7">
    <location>
        <begin position="517"/>
        <end position="543"/>
    </location>
</feature>
<feature type="compositionally biased region" description="Basic residues" evidence="7">
    <location>
        <begin position="527"/>
        <end position="542"/>
    </location>
</feature>
<dbReference type="PANTHER" id="PTHR31585">
    <property type="entry name" value="FOLATE-BIOPTERIN TRANSPORTER 1, CHLOROPLASTIC"/>
    <property type="match status" value="1"/>
</dbReference>
<feature type="transmembrane region" description="Helical" evidence="8">
    <location>
        <begin position="491"/>
        <end position="509"/>
    </location>
</feature>
<feature type="region of interest" description="Disordered" evidence="7">
    <location>
        <begin position="71"/>
        <end position="99"/>
    </location>
</feature>
<name>A0AAV0ZEY0_VICFA</name>
<dbReference type="InterPro" id="IPR039309">
    <property type="entry name" value="BT1"/>
</dbReference>
<feature type="transmembrane region" description="Helical" evidence="8">
    <location>
        <begin position="461"/>
        <end position="485"/>
    </location>
</feature>
<protein>
    <recommendedName>
        <fullName evidence="11">Folate-biopterin transporter 8, chloroplastic</fullName>
    </recommendedName>
</protein>
<evidence type="ECO:0000256" key="8">
    <source>
        <dbReference type="SAM" id="Phobius"/>
    </source>
</evidence>
<comment type="subcellular location">
    <subcellularLocation>
        <location evidence="1">Membrane</location>
        <topology evidence="1">Multi-pass membrane protein</topology>
    </subcellularLocation>
</comment>
<feature type="transmembrane region" description="Helical" evidence="8">
    <location>
        <begin position="171"/>
        <end position="191"/>
    </location>
</feature>
<feature type="transmembrane region" description="Helical" evidence="8">
    <location>
        <begin position="358"/>
        <end position="378"/>
    </location>
</feature>
<dbReference type="InterPro" id="IPR004324">
    <property type="entry name" value="FBT"/>
</dbReference>
<proteinExistence type="inferred from homology"/>
<evidence type="ECO:0000256" key="5">
    <source>
        <dbReference type="ARBA" id="ARBA00022989"/>
    </source>
</evidence>
<dbReference type="Gene3D" id="1.20.1250.20">
    <property type="entry name" value="MFS general substrate transporter like domains"/>
    <property type="match status" value="1"/>
</dbReference>
<evidence type="ECO:0000313" key="10">
    <source>
        <dbReference type="Proteomes" id="UP001157006"/>
    </source>
</evidence>
<sequence>MTHLTVSSHNNLFFTVINKPNIHKHHATKPSRTRTRTIITCSQHHKNQRNFIEKEVPTFIDTHQRFVVRENRKRKEEKEEGNSVVHEKEEKKKGSSSSGSKQMVILCGFGYWLQGFRCFPWLALNFHMASNLNLDPSVLQLVQYSANLPMVAKPLYGILSDVIYVGGAHRIPYIVIGVLLQIFAWNYLTFVPAAREVLTVLVATVLLSNLGASITEVAKDALVAEYGKKHKISGLQSYAFMALAAGGILGNLIGGYFLLKLPPRIMFIIFSSLLSLQLAISFSTRENSLGIQKPSSKNLATPSISENIRKQVSDLIVAISDKSISRPLLWVVGSIATVPMLTGSVFCYQTQCLNLDPMIIGWSRVIGQLALLSGTVLYNRYWKKFPMRKLIGAVQILYATSLLLDLVLVRQINLQFGIPNEVFAPCFSGLAEVLAQFKLLPFSVLFASLCPKGCEGSLTSFLASALILSSIVSGFFGVGLASLLGITSGDYSGLTVGILIQFVAALLPLKWIGSVPMSQPDSEEKQRRKSMSRRTRRNRRVGKVVISSINAYRREREWEPQS</sequence>
<dbReference type="EMBL" id="OX451737">
    <property type="protein sequence ID" value="CAI8595818.1"/>
    <property type="molecule type" value="Genomic_DNA"/>
</dbReference>
<feature type="compositionally biased region" description="Basic and acidic residues" evidence="7">
    <location>
        <begin position="71"/>
        <end position="93"/>
    </location>
</feature>
<dbReference type="SUPFAM" id="SSF103473">
    <property type="entry name" value="MFS general substrate transporter"/>
    <property type="match status" value="1"/>
</dbReference>